<accession>A0ABP9F2Q9</accession>
<dbReference type="InterPro" id="IPR013595">
    <property type="entry name" value="Pept_S33_TAP-like_C"/>
</dbReference>
<evidence type="ECO:0000313" key="7">
    <source>
        <dbReference type="Proteomes" id="UP001501521"/>
    </source>
</evidence>
<dbReference type="EMBL" id="BAABLV010000008">
    <property type="protein sequence ID" value="GAA4890854.1"/>
    <property type="molecule type" value="Genomic_DNA"/>
</dbReference>
<feature type="compositionally biased region" description="Pro residues" evidence="4">
    <location>
        <begin position="40"/>
        <end position="51"/>
    </location>
</feature>
<reference evidence="7" key="1">
    <citation type="journal article" date="2019" name="Int. J. Syst. Evol. Microbiol.">
        <title>The Global Catalogue of Microorganisms (GCM) 10K type strain sequencing project: providing services to taxonomists for standard genome sequencing and annotation.</title>
        <authorList>
            <consortium name="The Broad Institute Genomics Platform"/>
            <consortium name="The Broad Institute Genome Sequencing Center for Infectious Disease"/>
            <person name="Wu L."/>
            <person name="Ma J."/>
        </authorList>
    </citation>
    <scope>NUCLEOTIDE SEQUENCE [LARGE SCALE GENOMIC DNA]</scope>
    <source>
        <strain evidence="7">JCM 19125</strain>
    </source>
</reference>
<dbReference type="InterPro" id="IPR029058">
    <property type="entry name" value="AB_hydrolase_fold"/>
</dbReference>
<proteinExistence type="inferred from homology"/>
<dbReference type="GO" id="GO:0016787">
    <property type="term" value="F:hydrolase activity"/>
    <property type="evidence" value="ECO:0007669"/>
    <property type="project" value="UniProtKB-KW"/>
</dbReference>
<keyword evidence="2" id="KW-0732">Signal</keyword>
<protein>
    <submittedName>
        <fullName evidence="6">Alpha/beta hydrolase</fullName>
    </submittedName>
</protein>
<evidence type="ECO:0000313" key="6">
    <source>
        <dbReference type="EMBL" id="GAA4890854.1"/>
    </source>
</evidence>
<dbReference type="Pfam" id="PF08386">
    <property type="entry name" value="Abhydrolase_4"/>
    <property type="match status" value="1"/>
</dbReference>
<dbReference type="Proteomes" id="UP001501521">
    <property type="component" value="Unassembled WGS sequence"/>
</dbReference>
<keyword evidence="7" id="KW-1185">Reference proteome</keyword>
<evidence type="ECO:0000256" key="3">
    <source>
        <dbReference type="ARBA" id="ARBA00022801"/>
    </source>
</evidence>
<dbReference type="Gene3D" id="3.40.50.1820">
    <property type="entry name" value="alpha/beta hydrolase"/>
    <property type="match status" value="1"/>
</dbReference>
<keyword evidence="3 6" id="KW-0378">Hydrolase</keyword>
<name>A0ABP9F2Q9_9ACTN</name>
<gene>
    <name evidence="6" type="ORF">GCM10025789_04360</name>
</gene>
<evidence type="ECO:0000259" key="5">
    <source>
        <dbReference type="Pfam" id="PF08386"/>
    </source>
</evidence>
<dbReference type="InterPro" id="IPR051601">
    <property type="entry name" value="Serine_prot/Carboxylest_S33"/>
</dbReference>
<comment type="similarity">
    <text evidence="1">Belongs to the peptidase S33 family.</text>
</comment>
<evidence type="ECO:0000256" key="2">
    <source>
        <dbReference type="ARBA" id="ARBA00022729"/>
    </source>
</evidence>
<feature type="domain" description="Peptidase S33 tripeptidyl aminopeptidase-like C-terminal" evidence="5">
    <location>
        <begin position="454"/>
        <end position="550"/>
    </location>
</feature>
<sequence length="551" mass="58261">MSRSVKVTQMILAMIALALVGALFLGGMVGGRSRDTPASPTRPGPVTPSPVPSGQRMPGVPATPVAEQPTVSPVEDPNPDRQLDYRAQGEPSVDFLDGLGSYQEYATQTVEWEECAQGGRVQCTTVLAPLDWEDPAGDAIELAVTRVPGGDSSRGPLFVNPGGPGFGGQEMAVGLAGRWENYDTYGWDPRGTGESTHVVCGTFEETEQMILLDGSPDDTAEDRALRQGSRDFAQQCRDGSGKLLDHLTTIDVVRDLDLLRHLAGAEKLNYVGVSYGTYVGAMYAQLFPDTAGRLVLDAAVEITDREPTPQVAGFELALDNFIEWCAGSDLCDLGDDAAAIRADIDSMLTRLDQRPLEVNGRRLTQTLGALGIAVLLYEDDEAYRSLAQYIGEAIAGDGEALLTLADLYNGRTANSYGTPLYAFPAMGCVDGQDEGADAVLPAWRETFSVAPLMAPNMGTSYACEFWTADSAPQLDITAPGAPPILVVGTTGDSATPYEQAVSMAEQLESGSLLTLEGAGHGAVTGDNQCIAEAVDGFLYDGVVPAEGTRCT</sequence>
<dbReference type="PANTHER" id="PTHR43248">
    <property type="entry name" value="2-SUCCINYL-6-HYDROXY-2,4-CYCLOHEXADIENE-1-CARBOXYLATE SYNTHASE"/>
    <property type="match status" value="1"/>
</dbReference>
<dbReference type="RefSeq" id="WP_345578312.1">
    <property type="nucleotide sequence ID" value="NZ_BAABLV010000008.1"/>
</dbReference>
<evidence type="ECO:0000256" key="4">
    <source>
        <dbReference type="SAM" id="MobiDB-lite"/>
    </source>
</evidence>
<dbReference type="SUPFAM" id="SSF53474">
    <property type="entry name" value="alpha/beta-Hydrolases"/>
    <property type="match status" value="1"/>
</dbReference>
<comment type="caution">
    <text evidence="6">The sequence shown here is derived from an EMBL/GenBank/DDBJ whole genome shotgun (WGS) entry which is preliminary data.</text>
</comment>
<feature type="region of interest" description="Disordered" evidence="4">
    <location>
        <begin position="32"/>
        <end position="85"/>
    </location>
</feature>
<dbReference type="PANTHER" id="PTHR43248:SF29">
    <property type="entry name" value="TRIPEPTIDYL AMINOPEPTIDASE"/>
    <property type="match status" value="1"/>
</dbReference>
<evidence type="ECO:0000256" key="1">
    <source>
        <dbReference type="ARBA" id="ARBA00010088"/>
    </source>
</evidence>
<organism evidence="6 7">
    <name type="scientific">Tessaracoccus lubricantis</name>
    <dbReference type="NCBI Taxonomy" id="545543"/>
    <lineage>
        <taxon>Bacteria</taxon>
        <taxon>Bacillati</taxon>
        <taxon>Actinomycetota</taxon>
        <taxon>Actinomycetes</taxon>
        <taxon>Propionibacteriales</taxon>
        <taxon>Propionibacteriaceae</taxon>
        <taxon>Tessaracoccus</taxon>
    </lineage>
</organism>